<evidence type="ECO:0000313" key="3">
    <source>
        <dbReference type="Proteomes" id="UP000767238"/>
    </source>
</evidence>
<evidence type="ECO:0000313" key="2">
    <source>
        <dbReference type="EMBL" id="KAH0227023.1"/>
    </source>
</evidence>
<name>A0A9P8GL55_AURME</name>
<dbReference type="OrthoDB" id="422106at2759"/>
<accession>A0A9P8GL55</accession>
<dbReference type="InterPro" id="IPR019416">
    <property type="entry name" value="NCBP3"/>
</dbReference>
<feature type="compositionally biased region" description="Basic and acidic residues" evidence="1">
    <location>
        <begin position="149"/>
        <end position="196"/>
    </location>
</feature>
<organism evidence="2 3">
    <name type="scientific">Aureobasidium melanogenum</name>
    <name type="common">Aureobasidium pullulans var. melanogenum</name>
    <dbReference type="NCBI Taxonomy" id="46634"/>
    <lineage>
        <taxon>Eukaryota</taxon>
        <taxon>Fungi</taxon>
        <taxon>Dikarya</taxon>
        <taxon>Ascomycota</taxon>
        <taxon>Pezizomycotina</taxon>
        <taxon>Dothideomycetes</taxon>
        <taxon>Dothideomycetidae</taxon>
        <taxon>Dothideales</taxon>
        <taxon>Saccotheciaceae</taxon>
        <taxon>Aureobasidium</taxon>
    </lineage>
</organism>
<reference evidence="2" key="2">
    <citation type="submission" date="2021-08" db="EMBL/GenBank/DDBJ databases">
        <authorList>
            <person name="Gostincar C."/>
            <person name="Sun X."/>
            <person name="Song Z."/>
            <person name="Gunde-Cimerman N."/>
        </authorList>
    </citation>
    <scope>NUCLEOTIDE SEQUENCE</scope>
    <source>
        <strain evidence="2">EXF-8016</strain>
    </source>
</reference>
<dbReference type="GO" id="GO:0003729">
    <property type="term" value="F:mRNA binding"/>
    <property type="evidence" value="ECO:0007669"/>
    <property type="project" value="InterPro"/>
</dbReference>
<dbReference type="PANTHER" id="PTHR16291">
    <property type="entry name" value="NUCLEAR CAP-BINDING PROTEIN SUBUNIT 3"/>
    <property type="match status" value="1"/>
</dbReference>
<dbReference type="PANTHER" id="PTHR16291:SF0">
    <property type="entry name" value="NUCLEAR CAP-BINDING PROTEIN SUBUNIT 3"/>
    <property type="match status" value="1"/>
</dbReference>
<reference evidence="2" key="1">
    <citation type="journal article" date="2021" name="J Fungi (Basel)">
        <title>Virulence traits and population genomics of the black yeast Aureobasidium melanogenum.</title>
        <authorList>
            <person name="Cernosa A."/>
            <person name="Sun X."/>
            <person name="Gostincar C."/>
            <person name="Fang C."/>
            <person name="Gunde-Cimerman N."/>
            <person name="Song Z."/>
        </authorList>
    </citation>
    <scope>NUCLEOTIDE SEQUENCE</scope>
    <source>
        <strain evidence="2">EXF-8016</strain>
    </source>
</reference>
<sequence>MADIDMDVDMDIDLGLDPEIAQLEAEAMKIEARSAHVDAQDVPPTAPADNLDELAPTKLHIRGLDNLTTDNIRQFAGEYYSLDNFQRVEWIDDTSANLVYESEQAAQEALIALSDLQDDNVAPLQLRRAKALPSNPDTELYVRQATLADKKAPRAHERSRFYLMNPDHDPRERKGDYDNRRRGPRRDNRQRNDAPKPFDVNMYDDAEEESPALSYDDEDDRRHTRRRDDRPRRPRGGDLFAGKETGRLRDRSASPVRDGDGRYGFSQEQPERRTARRRSTSPAPRKRDLIPATRASKGPIELLPAKSTSKTFGLDAPLTSTSPPKRNRELFPNKSARSNHRRSDALDADETASIRRSLADRITGGPEASGFSIRGSAQADVPGFSIRGASREVNPKVKELFPSKFSNGAEPNDLFADKMRDRNTQRRRAEDMMYFQCVLDLQAIPRPAMPPACSLLGMATPAPPEFQPFRFFDLPIEIRYMVYDLLKDRRVPVTVPGLELPGCVYAAWTEVLECFHPAMLRVNKQLANEYAALVMPKMILLTNWRTCDHDTPHEETQSNQAQPSTLPDTTLASLQYLVLRILMDTSTTRCEVQPAIRTLTSKIFQLRFLMFITEYDIDPLVRETSLIDPAEFGRHQEWTDEFVYFFQNLVDEEDVSWMAMAKFQIVCALYCLLNPSADDERISDVVYAICEDPEDDTFKLGGLDLKFLGTSRLEVEQRAARDFNVLIPISPRADDWQDEE</sequence>
<evidence type="ECO:0000256" key="1">
    <source>
        <dbReference type="SAM" id="MobiDB-lite"/>
    </source>
</evidence>
<dbReference type="GO" id="GO:0000340">
    <property type="term" value="F:RNA 7-methylguanosine cap binding"/>
    <property type="evidence" value="ECO:0007669"/>
    <property type="project" value="InterPro"/>
</dbReference>
<feature type="compositionally biased region" description="Acidic residues" evidence="1">
    <location>
        <begin position="202"/>
        <end position="219"/>
    </location>
</feature>
<gene>
    <name evidence="2" type="ORF">KCV03_g2450</name>
</gene>
<dbReference type="GO" id="GO:0005634">
    <property type="term" value="C:nucleus"/>
    <property type="evidence" value="ECO:0007669"/>
    <property type="project" value="TreeGrafter"/>
</dbReference>
<dbReference type="Proteomes" id="UP000767238">
    <property type="component" value="Unassembled WGS sequence"/>
</dbReference>
<comment type="caution">
    <text evidence="2">The sequence shown here is derived from an EMBL/GenBank/DDBJ whole genome shotgun (WGS) entry which is preliminary data.</text>
</comment>
<dbReference type="AlphaFoldDB" id="A0A9P8GL55"/>
<feature type="compositionally biased region" description="Basic and acidic residues" evidence="1">
    <location>
        <begin position="244"/>
        <end position="261"/>
    </location>
</feature>
<proteinExistence type="predicted"/>
<protein>
    <submittedName>
        <fullName evidence="2">Uncharacterized protein</fullName>
    </submittedName>
</protein>
<dbReference type="EMBL" id="JAHFYH010000011">
    <property type="protein sequence ID" value="KAH0227023.1"/>
    <property type="molecule type" value="Genomic_DNA"/>
</dbReference>
<feature type="compositionally biased region" description="Basic and acidic residues" evidence="1">
    <location>
        <begin position="220"/>
        <end position="231"/>
    </location>
</feature>
<dbReference type="Pfam" id="PF10309">
    <property type="entry name" value="NCBP3"/>
    <property type="match status" value="1"/>
</dbReference>
<feature type="non-terminal residue" evidence="2">
    <location>
        <position position="740"/>
    </location>
</feature>
<feature type="region of interest" description="Disordered" evidence="1">
    <location>
        <begin position="149"/>
        <end position="352"/>
    </location>
</feature>